<dbReference type="AlphaFoldDB" id="A0A072NLK2"/>
<feature type="active site" evidence="13">
    <location>
        <position position="246"/>
    </location>
</feature>
<feature type="active site" evidence="13">
    <location>
        <position position="422"/>
    </location>
</feature>
<keyword evidence="6" id="KW-0677">Repeat</keyword>
<evidence type="ECO:0000313" key="17">
    <source>
        <dbReference type="Proteomes" id="UP000027936"/>
    </source>
</evidence>
<dbReference type="GO" id="GO:0032049">
    <property type="term" value="P:cardiolipin biosynthetic process"/>
    <property type="evidence" value="ECO:0007669"/>
    <property type="project" value="UniProtKB-UniRule"/>
</dbReference>
<dbReference type="Proteomes" id="UP000027936">
    <property type="component" value="Unassembled WGS sequence"/>
</dbReference>
<comment type="caution">
    <text evidence="16">The sequence shown here is derived from an EMBL/GenBank/DDBJ whole genome shotgun (WGS) entry which is preliminary data.</text>
</comment>
<accession>A0A072NLK2</accession>
<dbReference type="InterPro" id="IPR027379">
    <property type="entry name" value="CLS_N"/>
</dbReference>
<evidence type="ECO:0000259" key="15">
    <source>
        <dbReference type="PROSITE" id="PS50035"/>
    </source>
</evidence>
<dbReference type="InterPro" id="IPR001736">
    <property type="entry name" value="PLipase_D/transphosphatidylase"/>
</dbReference>
<evidence type="ECO:0000256" key="1">
    <source>
        <dbReference type="ARBA" id="ARBA00004651"/>
    </source>
</evidence>
<evidence type="ECO:0000256" key="8">
    <source>
        <dbReference type="ARBA" id="ARBA00023098"/>
    </source>
</evidence>
<reference evidence="16 17" key="1">
    <citation type="submission" date="2014-04" db="EMBL/GenBank/DDBJ databases">
        <title>Draft genome sequence of Bacillus azotoformans MEV2011, a (co-) denitrifying strain unable to grow in the presence of oxygen.</title>
        <authorList>
            <person name="Nielsen M."/>
            <person name="Schreiber L."/>
            <person name="Finster K."/>
            <person name="Schramm A."/>
        </authorList>
    </citation>
    <scope>NUCLEOTIDE SEQUENCE [LARGE SCALE GENOMIC DNA]</scope>
    <source>
        <strain evidence="16 17">MEV2011</strain>
    </source>
</reference>
<comment type="catalytic activity">
    <reaction evidence="13">
        <text>2 a 1,2-diacyl-sn-glycero-3-phospho-(1'-sn-glycerol) = a cardiolipin + glycerol</text>
        <dbReference type="Rhea" id="RHEA:31451"/>
        <dbReference type="ChEBI" id="CHEBI:17754"/>
        <dbReference type="ChEBI" id="CHEBI:62237"/>
        <dbReference type="ChEBI" id="CHEBI:64716"/>
    </reaction>
</comment>
<evidence type="ECO:0000256" key="7">
    <source>
        <dbReference type="ARBA" id="ARBA00022989"/>
    </source>
</evidence>
<evidence type="ECO:0000256" key="12">
    <source>
        <dbReference type="ARBA" id="ARBA00057569"/>
    </source>
</evidence>
<keyword evidence="10 13" id="KW-0594">Phospholipid biosynthesis</keyword>
<dbReference type="EC" id="2.7.8.-" evidence="13 14"/>
<dbReference type="EMBL" id="JJRY01000008">
    <property type="protein sequence ID" value="KEF38351.1"/>
    <property type="molecule type" value="Genomic_DNA"/>
</dbReference>
<gene>
    <name evidence="16" type="ORF">M670_02393</name>
</gene>
<dbReference type="CDD" id="cd09112">
    <property type="entry name" value="PLDc_CLS_2"/>
    <property type="match status" value="1"/>
</dbReference>
<keyword evidence="4 13" id="KW-0808">Transferase</keyword>
<evidence type="ECO:0000256" key="6">
    <source>
        <dbReference type="ARBA" id="ARBA00022737"/>
    </source>
</evidence>
<feature type="transmembrane region" description="Helical" evidence="13">
    <location>
        <begin position="31"/>
        <end position="50"/>
    </location>
</feature>
<evidence type="ECO:0000256" key="9">
    <source>
        <dbReference type="ARBA" id="ARBA00023136"/>
    </source>
</evidence>
<comment type="similarity">
    <text evidence="13">Belongs to the phospholipase D family. Cardiolipin synthase subfamily.</text>
</comment>
<keyword evidence="3 13" id="KW-0444">Lipid biosynthesis</keyword>
<keyword evidence="7 13" id="KW-1133">Transmembrane helix</keyword>
<dbReference type="GO" id="GO:0008808">
    <property type="term" value="F:cardiolipin synthase activity"/>
    <property type="evidence" value="ECO:0007669"/>
    <property type="project" value="UniProtKB-UniRule"/>
</dbReference>
<organism evidence="16 17">
    <name type="scientific">Schinkia azotoformans MEV2011</name>
    <dbReference type="NCBI Taxonomy" id="1348973"/>
    <lineage>
        <taxon>Bacteria</taxon>
        <taxon>Bacillati</taxon>
        <taxon>Bacillota</taxon>
        <taxon>Bacilli</taxon>
        <taxon>Bacillales</taxon>
        <taxon>Bacillaceae</taxon>
        <taxon>Calidifontibacillus/Schinkia group</taxon>
        <taxon>Schinkia</taxon>
    </lineage>
</organism>
<dbReference type="PANTHER" id="PTHR21248">
    <property type="entry name" value="CARDIOLIPIN SYNTHASE"/>
    <property type="match status" value="1"/>
</dbReference>
<evidence type="ECO:0000256" key="11">
    <source>
        <dbReference type="ARBA" id="ARBA00023264"/>
    </source>
</evidence>
<sequence>MKKRLQIAIFIIGLTIALVLTHNYWEGWLLGSFSILISISALFIGFFIFLENRNPRATIAWAVVLAVFPIFGFIFYLLFGRNYRRERKRYEKKAWLDEQAFSKIEGNRQINEEELNKMGEHQQKLFRLAHRLGKSPISFYTETKVLTNGNDTFKAILEAMRSANHHIHLEFYIVRDDELGNEIKDILIEKAKSGVAVRFLYDAVGSWKLSKNYINELRNSGVEIEPFSPVRLPSLNNQINFRNHRKICVVDGNIGFVGGLNIGDEYLGKNEYFGFWRDTHLYVRGEAVRSLQLIFLQDWYYTTGVTLLTPIYLSPNLVEDEEFGGVHLLAGGPDNDWNVIKNVFFAMITSAKKSIWIESPYFIPDDDILSALRVAALSGIDVKVILPSKPDKRLVFYASRSYYTELLEAGIKVYEYSNGFLHSKIIIVDQELASIGTSNMDMRSFHLNFEVNAFLYRTKSAETLVNDFLNDIENSNEVLLAKYKERPKLQRLHESTARLFSPLL</sequence>
<feature type="active site" evidence="13">
    <location>
        <position position="429"/>
    </location>
</feature>
<feature type="domain" description="PLD phosphodiesterase" evidence="15">
    <location>
        <begin position="417"/>
        <end position="444"/>
    </location>
</feature>
<dbReference type="SMART" id="SM00155">
    <property type="entry name" value="PLDc"/>
    <property type="match status" value="2"/>
</dbReference>
<keyword evidence="5 13" id="KW-0812">Transmembrane</keyword>
<proteinExistence type="inferred from homology"/>
<evidence type="ECO:0000256" key="14">
    <source>
        <dbReference type="NCBIfam" id="TIGR04265"/>
    </source>
</evidence>
<dbReference type="SUPFAM" id="SSF56024">
    <property type="entry name" value="Phospholipase D/nuclease"/>
    <property type="match status" value="2"/>
</dbReference>
<evidence type="ECO:0000256" key="2">
    <source>
        <dbReference type="ARBA" id="ARBA00022475"/>
    </source>
</evidence>
<dbReference type="PATRIC" id="fig|1348973.3.peg.2310"/>
<dbReference type="RefSeq" id="WP_004431873.1">
    <property type="nucleotide sequence ID" value="NZ_JJRY01000008.1"/>
</dbReference>
<dbReference type="GO" id="GO:0005886">
    <property type="term" value="C:plasma membrane"/>
    <property type="evidence" value="ECO:0007669"/>
    <property type="project" value="UniProtKB-SubCell"/>
</dbReference>
<name>A0A072NLK2_SCHAZ</name>
<dbReference type="Gene3D" id="3.30.870.10">
    <property type="entry name" value="Endonuclease Chain A"/>
    <property type="match status" value="2"/>
</dbReference>
<dbReference type="Pfam" id="PF13396">
    <property type="entry name" value="PLDc_N"/>
    <property type="match status" value="1"/>
</dbReference>
<feature type="active site" evidence="13">
    <location>
        <position position="251"/>
    </location>
</feature>
<dbReference type="CDD" id="cd09110">
    <property type="entry name" value="PLDc_CLS_1"/>
    <property type="match status" value="1"/>
</dbReference>
<feature type="transmembrane region" description="Helical" evidence="13">
    <location>
        <begin position="57"/>
        <end position="79"/>
    </location>
</feature>
<evidence type="ECO:0000256" key="10">
    <source>
        <dbReference type="ARBA" id="ARBA00023209"/>
    </source>
</evidence>
<evidence type="ECO:0000256" key="3">
    <source>
        <dbReference type="ARBA" id="ARBA00022516"/>
    </source>
</evidence>
<protein>
    <recommendedName>
        <fullName evidence="13 14">Cardiolipin synthase</fullName>
        <shortName evidence="13">CL synthase</shortName>
        <ecNumber evidence="13 14">2.7.8.-</ecNumber>
    </recommendedName>
</protein>
<evidence type="ECO:0000256" key="13">
    <source>
        <dbReference type="HAMAP-Rule" id="MF_01916"/>
    </source>
</evidence>
<dbReference type="InterPro" id="IPR025202">
    <property type="entry name" value="PLD-like_dom"/>
</dbReference>
<dbReference type="NCBIfam" id="TIGR04265">
    <property type="entry name" value="bac_cardiolipin"/>
    <property type="match status" value="1"/>
</dbReference>
<keyword evidence="8 13" id="KW-0443">Lipid metabolism</keyword>
<comment type="subcellular location">
    <subcellularLocation>
        <location evidence="1 13">Cell membrane</location>
        <topology evidence="1 13">Multi-pass membrane protein</topology>
    </subcellularLocation>
</comment>
<feature type="active site" evidence="13">
    <location>
        <position position="424"/>
    </location>
</feature>
<feature type="active site" evidence="13">
    <location>
        <position position="244"/>
    </location>
</feature>
<keyword evidence="9 13" id="KW-0472">Membrane</keyword>
<comment type="function">
    <text evidence="12 13">Catalyzes the reversible phosphatidyl group transfer from one phosphatidylglycerol molecule to another to form cardiolipin (CL) (diphosphatidylglycerol) and glycerol.</text>
</comment>
<feature type="domain" description="PLD phosphodiesterase" evidence="15">
    <location>
        <begin position="239"/>
        <end position="266"/>
    </location>
</feature>
<dbReference type="InterPro" id="IPR022924">
    <property type="entry name" value="Cardiolipin_synthase"/>
</dbReference>
<dbReference type="FunFam" id="3.30.870.10:FF:000014">
    <property type="entry name" value="Cardiolipin synthase"/>
    <property type="match status" value="1"/>
</dbReference>
<keyword evidence="11 13" id="KW-1208">Phospholipid metabolism</keyword>
<dbReference type="OrthoDB" id="9762009at2"/>
<keyword evidence="2 13" id="KW-1003">Cell membrane</keyword>
<evidence type="ECO:0000313" key="16">
    <source>
        <dbReference type="EMBL" id="KEF38351.1"/>
    </source>
</evidence>
<dbReference type="HAMAP" id="MF_01916">
    <property type="entry name" value="Cardiolipin_synth_Cls"/>
    <property type="match status" value="1"/>
</dbReference>
<dbReference type="PANTHER" id="PTHR21248:SF20">
    <property type="entry name" value="CARDIOLIPIN SYNTHASE YWIE-RELATED"/>
    <property type="match status" value="1"/>
</dbReference>
<dbReference type="PROSITE" id="PS50035">
    <property type="entry name" value="PLD"/>
    <property type="match status" value="2"/>
</dbReference>
<feature type="transmembrane region" description="Helical" evidence="13">
    <location>
        <begin position="7"/>
        <end position="25"/>
    </location>
</feature>
<evidence type="ECO:0000256" key="4">
    <source>
        <dbReference type="ARBA" id="ARBA00022679"/>
    </source>
</evidence>
<dbReference type="FunFam" id="3.30.870.10:FF:000021">
    <property type="entry name" value="Cardiolipin synthase"/>
    <property type="match status" value="1"/>
</dbReference>
<evidence type="ECO:0000256" key="5">
    <source>
        <dbReference type="ARBA" id="ARBA00022692"/>
    </source>
</evidence>
<dbReference type="Pfam" id="PF13091">
    <property type="entry name" value="PLDc_2"/>
    <property type="match status" value="2"/>
</dbReference>
<dbReference type="InterPro" id="IPR030874">
    <property type="entry name" value="Cardiolipin_synth_Firmi"/>
</dbReference>